<dbReference type="CDD" id="cd10017">
    <property type="entry name" value="B3_DNA"/>
    <property type="match status" value="2"/>
</dbReference>
<protein>
    <recommendedName>
        <fullName evidence="6">TF-B3 domain-containing protein</fullName>
    </recommendedName>
</protein>
<evidence type="ECO:0000259" key="6">
    <source>
        <dbReference type="PROSITE" id="PS50863"/>
    </source>
</evidence>
<dbReference type="InterPro" id="IPR015300">
    <property type="entry name" value="DNA-bd_pseudobarrel_sf"/>
</dbReference>
<dbReference type="AlphaFoldDB" id="A0ABC8TE61"/>
<feature type="domain" description="TF-B3" evidence="6">
    <location>
        <begin position="8"/>
        <end position="101"/>
    </location>
</feature>
<dbReference type="Gene3D" id="2.40.330.10">
    <property type="entry name" value="DNA-binding pseudobarrel domain"/>
    <property type="match status" value="2"/>
</dbReference>
<evidence type="ECO:0000313" key="7">
    <source>
        <dbReference type="EMBL" id="CAK9166407.1"/>
    </source>
</evidence>
<keyword evidence="8" id="KW-1185">Reference proteome</keyword>
<dbReference type="InterPro" id="IPR039218">
    <property type="entry name" value="REM_fam"/>
</dbReference>
<evidence type="ECO:0000256" key="3">
    <source>
        <dbReference type="ARBA" id="ARBA00023125"/>
    </source>
</evidence>
<keyword evidence="3" id="KW-0238">DNA-binding</keyword>
<sequence length="251" mass="28685">MASQPNSRPSFFKVIIGDFGTKLQLPPFFVKTYKERFIENPVLKTTCGKSWVVSMEKTNEKYWFTTGWPEFVEANKLLVGDFCVFWLNGDSTFEVSVYGRNCCEKQLDVIEIGRKKTVVSVNNSPTISEEDEEGDDVGEAMTTLSYERILNKYNISFCSLPVRFAKGIGIVSEKKMVLRDPEERLWPVKLVVRHTSGGRVDIMHGWSDFRLGNKLAIGDTCFFKFIPSAHNVLHVQICHRDRGKSLKPEKI</sequence>
<name>A0ABC8TE61_9AQUA</name>
<reference evidence="7 8" key="1">
    <citation type="submission" date="2024-02" db="EMBL/GenBank/DDBJ databases">
        <authorList>
            <person name="Vignale AGUSTIN F."/>
            <person name="Sosa J E."/>
            <person name="Modenutti C."/>
        </authorList>
    </citation>
    <scope>NUCLEOTIDE SEQUENCE [LARGE SCALE GENOMIC DNA]</scope>
</reference>
<dbReference type="EMBL" id="CAUOFW020004613">
    <property type="protein sequence ID" value="CAK9166407.1"/>
    <property type="molecule type" value="Genomic_DNA"/>
</dbReference>
<dbReference type="SUPFAM" id="SSF101936">
    <property type="entry name" value="DNA-binding pseudobarrel domain"/>
    <property type="match status" value="2"/>
</dbReference>
<proteinExistence type="predicted"/>
<dbReference type="SMART" id="SM01019">
    <property type="entry name" value="B3"/>
    <property type="match status" value="2"/>
</dbReference>
<dbReference type="InterPro" id="IPR003340">
    <property type="entry name" value="B3_DNA-bd"/>
</dbReference>
<evidence type="ECO:0000256" key="5">
    <source>
        <dbReference type="ARBA" id="ARBA00023242"/>
    </source>
</evidence>
<keyword evidence="4" id="KW-0804">Transcription</keyword>
<dbReference type="Proteomes" id="UP001642360">
    <property type="component" value="Unassembled WGS sequence"/>
</dbReference>
<dbReference type="Pfam" id="PF02362">
    <property type="entry name" value="B3"/>
    <property type="match status" value="2"/>
</dbReference>
<feature type="domain" description="TF-B3" evidence="6">
    <location>
        <begin position="143"/>
        <end position="241"/>
    </location>
</feature>
<dbReference type="PANTHER" id="PTHR31674:SF25">
    <property type="entry name" value="B3 DOMAIN-CONTAINING TRANSCRIPTION FACTOR VRN1-LIKE"/>
    <property type="match status" value="1"/>
</dbReference>
<dbReference type="PROSITE" id="PS50863">
    <property type="entry name" value="B3"/>
    <property type="match status" value="2"/>
</dbReference>
<accession>A0ABC8TE61</accession>
<dbReference type="GO" id="GO:0003677">
    <property type="term" value="F:DNA binding"/>
    <property type="evidence" value="ECO:0007669"/>
    <property type="project" value="UniProtKB-KW"/>
</dbReference>
<keyword evidence="5" id="KW-0539">Nucleus</keyword>
<dbReference type="PANTHER" id="PTHR31674">
    <property type="entry name" value="B3 DOMAIN-CONTAINING PROTEIN REM-LIKE 3-RELATED"/>
    <property type="match status" value="1"/>
</dbReference>
<keyword evidence="2" id="KW-0805">Transcription regulation</keyword>
<comment type="subcellular location">
    <subcellularLocation>
        <location evidence="1">Nucleus</location>
    </subcellularLocation>
</comment>
<evidence type="ECO:0000256" key="4">
    <source>
        <dbReference type="ARBA" id="ARBA00023163"/>
    </source>
</evidence>
<evidence type="ECO:0000313" key="8">
    <source>
        <dbReference type="Proteomes" id="UP001642360"/>
    </source>
</evidence>
<organism evidence="7 8">
    <name type="scientific">Ilex paraguariensis</name>
    <name type="common">yerba mate</name>
    <dbReference type="NCBI Taxonomy" id="185542"/>
    <lineage>
        <taxon>Eukaryota</taxon>
        <taxon>Viridiplantae</taxon>
        <taxon>Streptophyta</taxon>
        <taxon>Embryophyta</taxon>
        <taxon>Tracheophyta</taxon>
        <taxon>Spermatophyta</taxon>
        <taxon>Magnoliopsida</taxon>
        <taxon>eudicotyledons</taxon>
        <taxon>Gunneridae</taxon>
        <taxon>Pentapetalae</taxon>
        <taxon>asterids</taxon>
        <taxon>campanulids</taxon>
        <taxon>Aquifoliales</taxon>
        <taxon>Aquifoliaceae</taxon>
        <taxon>Ilex</taxon>
    </lineage>
</organism>
<dbReference type="GO" id="GO:0005634">
    <property type="term" value="C:nucleus"/>
    <property type="evidence" value="ECO:0007669"/>
    <property type="project" value="UniProtKB-SubCell"/>
</dbReference>
<evidence type="ECO:0000256" key="1">
    <source>
        <dbReference type="ARBA" id="ARBA00004123"/>
    </source>
</evidence>
<gene>
    <name evidence="7" type="ORF">ILEXP_LOCUS35632</name>
</gene>
<evidence type="ECO:0000256" key="2">
    <source>
        <dbReference type="ARBA" id="ARBA00023015"/>
    </source>
</evidence>
<comment type="caution">
    <text evidence="7">The sequence shown here is derived from an EMBL/GenBank/DDBJ whole genome shotgun (WGS) entry which is preliminary data.</text>
</comment>